<dbReference type="Gene3D" id="3.30.70.20">
    <property type="match status" value="6"/>
</dbReference>
<dbReference type="RefSeq" id="WP_067145145.1">
    <property type="nucleotide sequence ID" value="NZ_CP014265.1"/>
</dbReference>
<dbReference type="Proteomes" id="UP000183442">
    <property type="component" value="Unassembled WGS sequence"/>
</dbReference>
<organism evidence="2 4">
    <name type="scientific">Methanobrevibacter olleyae</name>
    <dbReference type="NCBI Taxonomy" id="294671"/>
    <lineage>
        <taxon>Archaea</taxon>
        <taxon>Methanobacteriati</taxon>
        <taxon>Methanobacteriota</taxon>
        <taxon>Methanomada group</taxon>
        <taxon>Methanobacteria</taxon>
        <taxon>Methanobacteriales</taxon>
        <taxon>Methanobacteriaceae</taxon>
        <taxon>Methanobrevibacter</taxon>
    </lineage>
</organism>
<dbReference type="SUPFAM" id="SSF54862">
    <property type="entry name" value="4Fe-4S ferredoxins"/>
    <property type="match status" value="2"/>
</dbReference>
<keyword evidence="4" id="KW-1185">Reference proteome</keyword>
<dbReference type="EMBL" id="FOTL01000004">
    <property type="protein sequence ID" value="SFL27374.1"/>
    <property type="molecule type" value="Genomic_DNA"/>
</dbReference>
<dbReference type="GO" id="GO:0016491">
    <property type="term" value="F:oxidoreductase activity"/>
    <property type="evidence" value="ECO:0007669"/>
    <property type="project" value="UniProtKB-ARBA"/>
</dbReference>
<dbReference type="PROSITE" id="PS00198">
    <property type="entry name" value="4FE4S_FER_1"/>
    <property type="match status" value="5"/>
</dbReference>
<evidence type="ECO:0000313" key="3">
    <source>
        <dbReference type="EMBL" id="SFL27374.1"/>
    </source>
</evidence>
<proteinExistence type="predicted"/>
<dbReference type="Proteomes" id="UP000066376">
    <property type="component" value="Chromosome"/>
</dbReference>
<feature type="domain" description="4Fe-4S ferredoxin-type" evidence="1">
    <location>
        <begin position="248"/>
        <end position="277"/>
    </location>
</feature>
<reference evidence="5" key="3">
    <citation type="submission" date="2016-10" db="EMBL/GenBank/DDBJ databases">
        <authorList>
            <person name="Varghese N."/>
        </authorList>
    </citation>
    <scope>NUCLEOTIDE SEQUENCE [LARGE SCALE GENOMIC DNA]</scope>
    <source>
        <strain evidence="5">DSM 16632</strain>
    </source>
</reference>
<protein>
    <submittedName>
        <fullName evidence="3">4Fe-4S ferredoxin</fullName>
    </submittedName>
    <submittedName>
        <fullName evidence="2">Tungsten formylmethanofuran dehydrogenase subunit F FwdF</fullName>
    </submittedName>
</protein>
<dbReference type="InterPro" id="IPR053559">
    <property type="entry name" value="Polyferredoxin"/>
</dbReference>
<dbReference type="KEGG" id="mol:YLM1_0036"/>
<feature type="domain" description="4Fe-4S ferredoxin-type" evidence="1">
    <location>
        <begin position="201"/>
        <end position="230"/>
    </location>
</feature>
<feature type="domain" description="4Fe-4S ferredoxin-type" evidence="1">
    <location>
        <begin position="22"/>
        <end position="52"/>
    </location>
</feature>
<name>A0A126QXM8_METOL</name>
<evidence type="ECO:0000313" key="5">
    <source>
        <dbReference type="Proteomes" id="UP000183442"/>
    </source>
</evidence>
<dbReference type="PROSITE" id="PS51379">
    <property type="entry name" value="4FE4S_FER_2"/>
    <property type="match status" value="8"/>
</dbReference>
<dbReference type="Pfam" id="PF00037">
    <property type="entry name" value="Fer4"/>
    <property type="match status" value="2"/>
</dbReference>
<accession>A0A126QXM8</accession>
<dbReference type="InterPro" id="IPR017900">
    <property type="entry name" value="4Fe4S_Fe_S_CS"/>
</dbReference>
<feature type="domain" description="4Fe-4S ferredoxin-type" evidence="1">
    <location>
        <begin position="317"/>
        <end position="346"/>
    </location>
</feature>
<dbReference type="CDD" id="cd10549">
    <property type="entry name" value="MtMvhB_like"/>
    <property type="match status" value="2"/>
</dbReference>
<dbReference type="InterPro" id="IPR017896">
    <property type="entry name" value="4Fe4S_Fe-S-bd"/>
</dbReference>
<reference evidence="2 4" key="1">
    <citation type="journal article" date="2016" name="Genome Announc.">
        <title>Draft Genome Sequence of the Rumen Methanogen Methanobrevibacter olleyae YLM1.</title>
        <authorList>
            <person name="Kelly W.J."/>
            <person name="Li D."/>
            <person name="Lambie S.C."/>
            <person name="Cox F."/>
            <person name="Attwood G.T."/>
            <person name="Altermann E."/>
            <person name="Leahy S.C."/>
        </authorList>
    </citation>
    <scope>NUCLEOTIDE SEQUENCE [LARGE SCALE GENOMIC DNA]</scope>
    <source>
        <strain evidence="2 4">YLM1</strain>
    </source>
</reference>
<evidence type="ECO:0000313" key="4">
    <source>
        <dbReference type="Proteomes" id="UP000066376"/>
    </source>
</evidence>
<dbReference type="PANTHER" id="PTHR43193:SF2">
    <property type="entry name" value="POLYFERREDOXIN PROTEIN FWDF"/>
    <property type="match status" value="1"/>
</dbReference>
<dbReference type="STRING" id="294671.YLM1_0036"/>
<dbReference type="PATRIC" id="fig|294671.3.peg.36"/>
<dbReference type="EMBL" id="CP014265">
    <property type="protein sequence ID" value="AMK14596.1"/>
    <property type="molecule type" value="Genomic_DNA"/>
</dbReference>
<evidence type="ECO:0000259" key="1">
    <source>
        <dbReference type="PROSITE" id="PS51379"/>
    </source>
</evidence>
<dbReference type="NCBIfam" id="NF042909">
    <property type="entry name" value="FMH_DH_FwdF"/>
    <property type="match status" value="1"/>
</dbReference>
<evidence type="ECO:0000313" key="2">
    <source>
        <dbReference type="EMBL" id="AMK14596.1"/>
    </source>
</evidence>
<dbReference type="PIRSF" id="PIRSF005658">
    <property type="entry name" value="FwdF"/>
    <property type="match status" value="1"/>
</dbReference>
<dbReference type="InterPro" id="IPR043256">
    <property type="entry name" value="MvhB-like"/>
</dbReference>
<gene>
    <name evidence="3" type="ORF">SAMN02910297_00417</name>
    <name evidence="2" type="ORF">YLM1_0036</name>
</gene>
<dbReference type="Pfam" id="PF12838">
    <property type="entry name" value="Fer4_7"/>
    <property type="match status" value="3"/>
</dbReference>
<dbReference type="PANTHER" id="PTHR43193">
    <property type="match status" value="1"/>
</dbReference>
<sequence>MTKNVKEVEGNNFSIKRSADEDRILSFKDHVCIGCGLCEATCPVEAIAIDGVAPIERKYLDTYFSGHEKIAQNYALFSNDNEGKAKLTIAEDKCVLCGMCSGVCPAGALNLDIGGLSIKENKAYPSLISSAEIDEDKCLFCKKCEEACPRESITINRTLPNRADLVTGEIDVDEDECIYCGACAELCPAEAIVVDKTIGEESIVIDKEKCVYCLVCKKACPVNAIKAVCRSCSYGEYDLDPAKAAITGNAIIDSESCIKCGWCEGVCPADAASVKQAFKGTLEVDVEKCGTCGACIDVCPCNVLSFPKATGPGDRGTQLVKEEDYCIHCGACAKVCPNGALTVTRTDIDYTPTSSKSWIAAFEALKN</sequence>
<reference evidence="4" key="2">
    <citation type="submission" date="2016-02" db="EMBL/GenBank/DDBJ databases">
        <title>The draft genome sequence of the rumen methanogen Methanobrevibacter olleyae YLM1.</title>
        <authorList>
            <consortium name="New Zealand Agricultural Greenhouse Gas Research Centre/Pastoral Greenhouse Gas Research Consortium"/>
            <person name="Kelly W.J."/>
            <person name="Li D."/>
            <person name="Lambie S.C."/>
            <person name="Attwood G.T."/>
            <person name="Altermann E."/>
            <person name="Leahy S.C."/>
        </authorList>
    </citation>
    <scope>NUCLEOTIDE SEQUENCE [LARGE SCALE GENOMIC DNA]</scope>
    <source>
        <strain evidence="4">YLM1</strain>
    </source>
</reference>
<dbReference type="GeneID" id="28488333"/>
<feature type="domain" description="4Fe-4S ferredoxin-type" evidence="1">
    <location>
        <begin position="280"/>
        <end position="309"/>
    </location>
</feature>
<dbReference type="InterPro" id="IPR052977">
    <property type="entry name" value="Polyferredoxin-like_ET"/>
</dbReference>
<reference evidence="3" key="4">
    <citation type="submission" date="2016-10" db="EMBL/GenBank/DDBJ databases">
        <authorList>
            <person name="de Groot N.N."/>
        </authorList>
    </citation>
    <scope>NUCLEOTIDE SEQUENCE [LARGE SCALE GENOMIC DNA]</scope>
    <source>
        <strain evidence="3">DSM 16632</strain>
    </source>
</reference>
<feature type="domain" description="4Fe-4S ferredoxin-type" evidence="1">
    <location>
        <begin position="85"/>
        <end position="114"/>
    </location>
</feature>
<feature type="domain" description="4Fe-4S ferredoxin-type" evidence="1">
    <location>
        <begin position="129"/>
        <end position="158"/>
    </location>
</feature>
<dbReference type="OrthoDB" id="23833at2157"/>
<feature type="domain" description="4Fe-4S ferredoxin-type" evidence="1">
    <location>
        <begin position="168"/>
        <end position="197"/>
    </location>
</feature>
<dbReference type="AlphaFoldDB" id="A0A126QXM8"/>